<name>A0A9Q5NZQ8_9LACT</name>
<dbReference type="EMBL" id="MKIQ01000029">
    <property type="protein sequence ID" value="OFI46058.1"/>
    <property type="molecule type" value="Genomic_DNA"/>
</dbReference>
<evidence type="ECO:0000313" key="1">
    <source>
        <dbReference type="EMBL" id="OFI46058.1"/>
    </source>
</evidence>
<evidence type="ECO:0000313" key="2">
    <source>
        <dbReference type="Proteomes" id="UP000177273"/>
    </source>
</evidence>
<organism evidence="1 2">
    <name type="scientific">Floricoccus penangensis</name>
    <dbReference type="NCBI Taxonomy" id="1859475"/>
    <lineage>
        <taxon>Bacteria</taxon>
        <taxon>Bacillati</taxon>
        <taxon>Bacillota</taxon>
        <taxon>Bacilli</taxon>
        <taxon>Lactobacillales</taxon>
        <taxon>Streptococcaceae</taxon>
        <taxon>Floricoccus</taxon>
    </lineage>
</organism>
<dbReference type="RefSeq" id="WP_070788528.1">
    <property type="nucleotide sequence ID" value="NZ_MKIQ01000029.1"/>
</dbReference>
<dbReference type="AlphaFoldDB" id="A0A9Q5NZQ8"/>
<protein>
    <submittedName>
        <fullName evidence="1">Uncharacterized protein</fullName>
    </submittedName>
</protein>
<gene>
    <name evidence="1" type="ORF">BG262_06120</name>
</gene>
<keyword evidence="2" id="KW-1185">Reference proteome</keyword>
<accession>A0A9Q5NZQ8</accession>
<proteinExistence type="predicted"/>
<sequence>MVRPQKKIRKKMKQFKKGIIGYADGPTNMYVIVPLKKIGKKEKRRMKFKKLRESRLSENHAERNDTSIE</sequence>
<comment type="caution">
    <text evidence="1">The sequence shown here is derived from an EMBL/GenBank/DDBJ whole genome shotgun (WGS) entry which is preliminary data.</text>
</comment>
<reference evidence="2" key="1">
    <citation type="submission" date="2016-09" db="EMBL/GenBank/DDBJ databases">
        <title>Draft genome sequence of a novel species of the family Streptococcaceae isolated from flowers.</title>
        <authorList>
            <person name="Chuah L.-O."/>
            <person name="Yap K.-P."/>
            <person name="Thong K.L."/>
            <person name="Liong M.T."/>
            <person name="Ahmad R."/>
            <person name="Rusul G."/>
        </authorList>
    </citation>
    <scope>NUCLEOTIDE SEQUENCE [LARGE SCALE GENOMIC DNA]</scope>
    <source>
        <strain evidence="2">HibF3</strain>
    </source>
</reference>
<dbReference type="Proteomes" id="UP000177273">
    <property type="component" value="Unassembled WGS sequence"/>
</dbReference>